<accession>A0A067NHW7</accession>
<dbReference type="InterPro" id="IPR045340">
    <property type="entry name" value="DUF6533"/>
</dbReference>
<keyword evidence="1" id="KW-1133">Transmembrane helix</keyword>
<gene>
    <name evidence="3" type="ORF">PLEOSDRAFT_1104315</name>
</gene>
<feature type="domain" description="DUF6533" evidence="2">
    <location>
        <begin position="25"/>
        <end position="69"/>
    </location>
</feature>
<evidence type="ECO:0000313" key="3">
    <source>
        <dbReference type="EMBL" id="KDQ27633.1"/>
    </source>
</evidence>
<feature type="transmembrane region" description="Helical" evidence="1">
    <location>
        <begin position="98"/>
        <end position="119"/>
    </location>
</feature>
<evidence type="ECO:0000259" key="2">
    <source>
        <dbReference type="Pfam" id="PF20151"/>
    </source>
</evidence>
<evidence type="ECO:0000313" key="4">
    <source>
        <dbReference type="Proteomes" id="UP000027073"/>
    </source>
</evidence>
<reference evidence="4" key="1">
    <citation type="journal article" date="2014" name="Proc. Natl. Acad. Sci. U.S.A.">
        <title>Extensive sampling of basidiomycete genomes demonstrates inadequacy of the white-rot/brown-rot paradigm for wood decay fungi.</title>
        <authorList>
            <person name="Riley R."/>
            <person name="Salamov A.A."/>
            <person name="Brown D.W."/>
            <person name="Nagy L.G."/>
            <person name="Floudas D."/>
            <person name="Held B.W."/>
            <person name="Levasseur A."/>
            <person name="Lombard V."/>
            <person name="Morin E."/>
            <person name="Otillar R."/>
            <person name="Lindquist E.A."/>
            <person name="Sun H."/>
            <person name="LaButti K.M."/>
            <person name="Schmutz J."/>
            <person name="Jabbour D."/>
            <person name="Luo H."/>
            <person name="Baker S.E."/>
            <person name="Pisabarro A.G."/>
            <person name="Walton J.D."/>
            <person name="Blanchette R.A."/>
            <person name="Henrissat B."/>
            <person name="Martin F."/>
            <person name="Cullen D."/>
            <person name="Hibbett D.S."/>
            <person name="Grigoriev I.V."/>
        </authorList>
    </citation>
    <scope>NUCLEOTIDE SEQUENCE [LARGE SCALE GENOMIC DNA]</scope>
    <source>
        <strain evidence="4">PC15</strain>
    </source>
</reference>
<dbReference type="InParanoid" id="A0A067NHW7"/>
<sequence length="265" mass="30228">MTGASLNELLMPSSPPTAAIQVSNCVGISAIAFILWDICITLNQEAEQIWSQSWSRTKILYFICRYLPVTLLVSTLPIGLTKPPDVSFTHHDCFIWQLYQLSATMIIFSSVEFIMLLRVEALYNQHRLISLTLRTLYYIEIILMTIGIGTTIERFRYDTSCLSVGLPPMAIIFAVVMPVNQTLLFTLTSIRFVQGVRQYGWGMVPLVELLMRDGTWSFFLIEVLLAANGVFYFVMSYPYGSMLYWYEDFFSALSLQIDIQLSVVI</sequence>
<dbReference type="HOGENOM" id="CLU_035509_10_2_1"/>
<feature type="transmembrane region" description="Helical" evidence="1">
    <location>
        <begin position="131"/>
        <end position="150"/>
    </location>
</feature>
<keyword evidence="1" id="KW-0472">Membrane</keyword>
<feature type="transmembrane region" description="Helical" evidence="1">
    <location>
        <begin position="20"/>
        <end position="38"/>
    </location>
</feature>
<feature type="transmembrane region" description="Helical" evidence="1">
    <location>
        <begin position="170"/>
        <end position="193"/>
    </location>
</feature>
<dbReference type="AlphaFoldDB" id="A0A067NHW7"/>
<dbReference type="OrthoDB" id="3066463at2759"/>
<dbReference type="Pfam" id="PF20151">
    <property type="entry name" value="DUF6533"/>
    <property type="match status" value="1"/>
</dbReference>
<protein>
    <recommendedName>
        <fullName evidence="2">DUF6533 domain-containing protein</fullName>
    </recommendedName>
</protein>
<dbReference type="VEuPathDB" id="FungiDB:PLEOSDRAFT_1104315"/>
<dbReference type="Proteomes" id="UP000027073">
    <property type="component" value="Unassembled WGS sequence"/>
</dbReference>
<dbReference type="EMBL" id="KL198008">
    <property type="protein sequence ID" value="KDQ27633.1"/>
    <property type="molecule type" value="Genomic_DNA"/>
</dbReference>
<proteinExistence type="predicted"/>
<dbReference type="STRING" id="1137138.A0A067NHW7"/>
<feature type="transmembrane region" description="Helical" evidence="1">
    <location>
        <begin position="59"/>
        <end position="78"/>
    </location>
</feature>
<organism evidence="3 4">
    <name type="scientific">Pleurotus ostreatus (strain PC15)</name>
    <name type="common">Oyster mushroom</name>
    <dbReference type="NCBI Taxonomy" id="1137138"/>
    <lineage>
        <taxon>Eukaryota</taxon>
        <taxon>Fungi</taxon>
        <taxon>Dikarya</taxon>
        <taxon>Basidiomycota</taxon>
        <taxon>Agaricomycotina</taxon>
        <taxon>Agaricomycetes</taxon>
        <taxon>Agaricomycetidae</taxon>
        <taxon>Agaricales</taxon>
        <taxon>Pleurotineae</taxon>
        <taxon>Pleurotaceae</taxon>
        <taxon>Pleurotus</taxon>
    </lineage>
</organism>
<evidence type="ECO:0000256" key="1">
    <source>
        <dbReference type="SAM" id="Phobius"/>
    </source>
</evidence>
<keyword evidence="1" id="KW-0812">Transmembrane</keyword>
<name>A0A067NHW7_PLEO1</name>
<feature type="transmembrane region" description="Helical" evidence="1">
    <location>
        <begin position="214"/>
        <end position="235"/>
    </location>
</feature>